<protein>
    <recommendedName>
        <fullName evidence="4">HTH deoR-type domain-containing protein</fullName>
    </recommendedName>
</protein>
<dbReference type="PROSITE" id="PS51000">
    <property type="entry name" value="HTH_DEOR_2"/>
    <property type="match status" value="1"/>
</dbReference>
<evidence type="ECO:0000256" key="1">
    <source>
        <dbReference type="ARBA" id="ARBA00023015"/>
    </source>
</evidence>
<gene>
    <name evidence="5" type="ORF">SHKM778_24670</name>
</gene>
<feature type="region of interest" description="Disordered" evidence="3">
    <location>
        <begin position="42"/>
        <end position="71"/>
    </location>
</feature>
<accession>A0AAT9HF25</accession>
<keyword evidence="2" id="KW-0804">Transcription</keyword>
<dbReference type="Pfam" id="PF08279">
    <property type="entry name" value="HTH_11"/>
    <property type="match status" value="1"/>
</dbReference>
<dbReference type="AlphaFoldDB" id="A0AAT9HF25"/>
<organism evidence="5">
    <name type="scientific">Streptomyces haneummycinicus</name>
    <dbReference type="NCBI Taxonomy" id="3074435"/>
    <lineage>
        <taxon>Bacteria</taxon>
        <taxon>Bacillati</taxon>
        <taxon>Actinomycetota</taxon>
        <taxon>Actinomycetes</taxon>
        <taxon>Kitasatosporales</taxon>
        <taxon>Streptomycetaceae</taxon>
        <taxon>Streptomyces</taxon>
    </lineage>
</organism>
<reference evidence="5" key="1">
    <citation type="submission" date="2024-06" db="EMBL/GenBank/DDBJ databases">
        <authorList>
            <consortium name="consrtm"/>
            <person name="Uemura M."/>
            <person name="Terahara T."/>
        </authorList>
    </citation>
    <scope>NUCLEOTIDE SEQUENCE</scope>
    <source>
        <strain evidence="5">KM77-8</strain>
    </source>
</reference>
<dbReference type="Gene3D" id="1.10.10.10">
    <property type="entry name" value="Winged helix-like DNA-binding domain superfamily/Winged helix DNA-binding domain"/>
    <property type="match status" value="1"/>
</dbReference>
<proteinExistence type="predicted"/>
<evidence type="ECO:0000256" key="2">
    <source>
        <dbReference type="ARBA" id="ARBA00023163"/>
    </source>
</evidence>
<dbReference type="InterPro" id="IPR013196">
    <property type="entry name" value="HTH_11"/>
</dbReference>
<dbReference type="SUPFAM" id="SSF46785">
    <property type="entry name" value="Winged helix' DNA-binding domain"/>
    <property type="match status" value="1"/>
</dbReference>
<evidence type="ECO:0000256" key="3">
    <source>
        <dbReference type="SAM" id="MobiDB-lite"/>
    </source>
</evidence>
<dbReference type="InterPro" id="IPR036388">
    <property type="entry name" value="WH-like_DNA-bd_sf"/>
</dbReference>
<reference evidence="5" key="2">
    <citation type="submission" date="2024-07" db="EMBL/GenBank/DDBJ databases">
        <title>Streptomyces haneummycinica sp. nov., a new antibiotic-producing actinobacterium isolated from marine sediment.</title>
        <authorList>
            <person name="Uemura M."/>
            <person name="Hamada M."/>
            <person name="Hirano S."/>
            <person name="Kobayashi K."/>
            <person name="Ohshiro T."/>
            <person name="Kobayashi T."/>
            <person name="Terahara T."/>
        </authorList>
    </citation>
    <scope>NUCLEOTIDE SEQUENCE</scope>
    <source>
        <strain evidence="5">KM77-8</strain>
    </source>
</reference>
<dbReference type="InterPro" id="IPR036390">
    <property type="entry name" value="WH_DNA-bd_sf"/>
</dbReference>
<feature type="domain" description="HTH deoR-type" evidence="4">
    <location>
        <begin position="2"/>
        <end position="58"/>
    </location>
</feature>
<evidence type="ECO:0000259" key="4">
    <source>
        <dbReference type="PROSITE" id="PS51000"/>
    </source>
</evidence>
<dbReference type="InterPro" id="IPR001034">
    <property type="entry name" value="DeoR_HTH"/>
</dbReference>
<dbReference type="GO" id="GO:0003700">
    <property type="term" value="F:DNA-binding transcription factor activity"/>
    <property type="evidence" value="ECO:0007669"/>
    <property type="project" value="InterPro"/>
</dbReference>
<dbReference type="EMBL" id="AP035768">
    <property type="protein sequence ID" value="BFO16079.1"/>
    <property type="molecule type" value="Genomic_DNA"/>
</dbReference>
<sequence>MRADRLVALVLLLRQRGRTTAETLARELEVSTRTVLRDMEALSAAGSPSTRSAGGTAGSRCCRISGRRSPD</sequence>
<name>A0AAT9HF25_9ACTN</name>
<evidence type="ECO:0000313" key="5">
    <source>
        <dbReference type="EMBL" id="BFO16079.1"/>
    </source>
</evidence>
<keyword evidence="1" id="KW-0805">Transcription regulation</keyword>